<accession>A0A5N5QAW2</accession>
<comment type="caution">
    <text evidence="2">The sequence shown here is derived from an EMBL/GenBank/DDBJ whole genome shotgun (WGS) entry which is preliminary data.</text>
</comment>
<proteinExistence type="predicted"/>
<organism evidence="2 3">
    <name type="scientific">Ceratobasidium theobromae</name>
    <dbReference type="NCBI Taxonomy" id="1582974"/>
    <lineage>
        <taxon>Eukaryota</taxon>
        <taxon>Fungi</taxon>
        <taxon>Dikarya</taxon>
        <taxon>Basidiomycota</taxon>
        <taxon>Agaricomycotina</taxon>
        <taxon>Agaricomycetes</taxon>
        <taxon>Cantharellales</taxon>
        <taxon>Ceratobasidiaceae</taxon>
        <taxon>Ceratobasidium</taxon>
    </lineage>
</organism>
<dbReference type="EMBL" id="SSOP01000348">
    <property type="protein sequence ID" value="KAB5588912.1"/>
    <property type="molecule type" value="Genomic_DNA"/>
</dbReference>
<gene>
    <name evidence="2" type="ORF">CTheo_7653</name>
</gene>
<dbReference type="Proteomes" id="UP000383932">
    <property type="component" value="Unassembled WGS sequence"/>
</dbReference>
<dbReference type="AlphaFoldDB" id="A0A5N5QAW2"/>
<evidence type="ECO:0000313" key="3">
    <source>
        <dbReference type="Proteomes" id="UP000383932"/>
    </source>
</evidence>
<evidence type="ECO:0000256" key="1">
    <source>
        <dbReference type="SAM" id="MobiDB-lite"/>
    </source>
</evidence>
<feature type="compositionally biased region" description="Basic and acidic residues" evidence="1">
    <location>
        <begin position="483"/>
        <end position="501"/>
    </location>
</feature>
<evidence type="ECO:0000313" key="2">
    <source>
        <dbReference type="EMBL" id="KAB5588912.1"/>
    </source>
</evidence>
<reference evidence="2 3" key="1">
    <citation type="journal article" date="2019" name="Fungal Biol. Biotechnol.">
        <title>Draft genome sequence of fastidious pathogen Ceratobasidium theobromae, which causes vascular-streak dieback in Theobroma cacao.</title>
        <authorList>
            <person name="Ali S.S."/>
            <person name="Asman A."/>
            <person name="Shao J."/>
            <person name="Firmansyah A.P."/>
            <person name="Susilo A.W."/>
            <person name="Rosmana A."/>
            <person name="McMahon P."/>
            <person name="Junaid M."/>
            <person name="Guest D."/>
            <person name="Kheng T.Y."/>
            <person name="Meinhardt L.W."/>
            <person name="Bailey B.A."/>
        </authorList>
    </citation>
    <scope>NUCLEOTIDE SEQUENCE [LARGE SCALE GENOMIC DNA]</scope>
    <source>
        <strain evidence="2 3">CT2</strain>
    </source>
</reference>
<name>A0A5N5QAW2_9AGAM</name>
<keyword evidence="3" id="KW-1185">Reference proteome</keyword>
<feature type="region of interest" description="Disordered" evidence="1">
    <location>
        <begin position="481"/>
        <end position="501"/>
    </location>
</feature>
<protein>
    <submittedName>
        <fullName evidence="2">APH domain-containing protein</fullName>
    </submittedName>
</protein>
<sequence>MVKVTFGANKSRQEALFVLVRRCYIYGAYSIPHGEIKTALATHAGIFDQVTEARLVIWDQWDGNILISFIDPEKKSGASVAGTIDYERALWGDPLMETTFRALQAPVALVEAYRTTSARAGHELAQKVYMRHDLHLSLIWIIEVTFRGLQELEHGGKDMEGYGRAGLQMSLNGLKAWSEGYSPLIMASFPKSLLRALKKMATSTSTTEQKKIPYNLFIFPESLLDKSLAKGALARTYTPNELLQFILKYAVNSVDSIRVTSLSYHKETNKAQHEYLIIKVEDSKDNLSNFIKIDRCPVHLYNVKTSEIKNYKAFHTSHNKYPLALPAGGYRMVLITTRCRGKTRVSWPVSLDFNKRAKPNSKKPSARLQPNTPVLFAHVVVHVVAFLEPGQANPTHVRTTDGAHHVVAARNLLDGCGAVGAWLDIVCRAPSVERFLNLRLVVARLVIRARDPFMLLDVTICTDVDKTKAALHDGVLGANAQREPGKQHKTTHLDRLGERVG</sequence>
<dbReference type="OrthoDB" id="5210591at2759"/>